<dbReference type="Proteomes" id="UP000636960">
    <property type="component" value="Unassembled WGS sequence"/>
</dbReference>
<comment type="caution">
    <text evidence="3">The sequence shown here is derived from an EMBL/GenBank/DDBJ whole genome shotgun (WGS) entry which is preliminary data.</text>
</comment>
<evidence type="ECO:0000313" key="4">
    <source>
        <dbReference type="Proteomes" id="UP000636960"/>
    </source>
</evidence>
<proteinExistence type="inferred from homology"/>
<keyword evidence="4" id="KW-1185">Reference proteome</keyword>
<organism evidence="3 4">
    <name type="scientific">Paractinoplanes rishiriensis</name>
    <dbReference type="NCBI Taxonomy" id="1050105"/>
    <lineage>
        <taxon>Bacteria</taxon>
        <taxon>Bacillati</taxon>
        <taxon>Actinomycetota</taxon>
        <taxon>Actinomycetes</taxon>
        <taxon>Micromonosporales</taxon>
        <taxon>Micromonosporaceae</taxon>
        <taxon>Paractinoplanes</taxon>
    </lineage>
</organism>
<evidence type="ECO:0000313" key="3">
    <source>
        <dbReference type="EMBL" id="GIF01421.1"/>
    </source>
</evidence>
<sequence>MTGTVKRALDLMLASLALLVLAPLLAAVWVAVRSTSPGRAVFCQQRLGRHGQPFTMYKFRTMWTDAGDAAHRAYVRDLLTGTAESSGGLYKLVGDPRITPVGALLRRTSLDELPQLVNVVRGQMSLVGPRPVLGWEAELFPAGARARFEVRPGLTGLWQVSGRNRLTMLQALDLDVEYVRRQTLWLDLAIMVKTIPAQLRRGAA</sequence>
<protein>
    <recommendedName>
        <fullName evidence="2">Bacterial sugar transferase domain-containing protein</fullName>
    </recommendedName>
</protein>
<reference evidence="3" key="1">
    <citation type="submission" date="2021-01" db="EMBL/GenBank/DDBJ databases">
        <title>Whole genome shotgun sequence of Actinoplanes rishiriensis NBRC 108556.</title>
        <authorList>
            <person name="Komaki H."/>
            <person name="Tamura T."/>
        </authorList>
    </citation>
    <scope>NUCLEOTIDE SEQUENCE</scope>
    <source>
        <strain evidence="3">NBRC 108556</strain>
    </source>
</reference>
<evidence type="ECO:0000256" key="1">
    <source>
        <dbReference type="ARBA" id="ARBA00006464"/>
    </source>
</evidence>
<dbReference type="EMBL" id="BOMV01000104">
    <property type="protein sequence ID" value="GIF01421.1"/>
    <property type="molecule type" value="Genomic_DNA"/>
</dbReference>
<dbReference type="PANTHER" id="PTHR30576:SF10">
    <property type="entry name" value="SLL5057 PROTEIN"/>
    <property type="match status" value="1"/>
</dbReference>
<dbReference type="AlphaFoldDB" id="A0A919N1G8"/>
<dbReference type="Pfam" id="PF02397">
    <property type="entry name" value="Bac_transf"/>
    <property type="match status" value="1"/>
</dbReference>
<dbReference type="PANTHER" id="PTHR30576">
    <property type="entry name" value="COLANIC BIOSYNTHESIS UDP-GLUCOSE LIPID CARRIER TRANSFERASE"/>
    <property type="match status" value="1"/>
</dbReference>
<dbReference type="GO" id="GO:0016780">
    <property type="term" value="F:phosphotransferase activity, for other substituted phosphate groups"/>
    <property type="evidence" value="ECO:0007669"/>
    <property type="project" value="TreeGrafter"/>
</dbReference>
<feature type="domain" description="Bacterial sugar transferase" evidence="2">
    <location>
        <begin position="6"/>
        <end position="198"/>
    </location>
</feature>
<accession>A0A919N1G8</accession>
<gene>
    <name evidence="3" type="ORF">Ari01nite_88850</name>
</gene>
<name>A0A919N1G8_9ACTN</name>
<dbReference type="RefSeq" id="WP_203790158.1">
    <property type="nucleotide sequence ID" value="NZ_BOMV01000104.1"/>
</dbReference>
<dbReference type="InterPro" id="IPR003362">
    <property type="entry name" value="Bact_transf"/>
</dbReference>
<evidence type="ECO:0000259" key="2">
    <source>
        <dbReference type="Pfam" id="PF02397"/>
    </source>
</evidence>
<comment type="similarity">
    <text evidence="1">Belongs to the bacterial sugar transferase family.</text>
</comment>